<dbReference type="SUPFAM" id="SSF56349">
    <property type="entry name" value="DNA breaking-rejoining enzymes"/>
    <property type="match status" value="1"/>
</dbReference>
<organism evidence="1 2">
    <name type="scientific">Rhizophagus clarus</name>
    <dbReference type="NCBI Taxonomy" id="94130"/>
    <lineage>
        <taxon>Eukaryota</taxon>
        <taxon>Fungi</taxon>
        <taxon>Fungi incertae sedis</taxon>
        <taxon>Mucoromycota</taxon>
        <taxon>Glomeromycotina</taxon>
        <taxon>Glomeromycetes</taxon>
        <taxon>Glomerales</taxon>
        <taxon>Glomeraceae</taxon>
        <taxon>Rhizophagus</taxon>
    </lineage>
</organism>
<proteinExistence type="predicted"/>
<gene>
    <name evidence="1" type="ORF">RCL2_003044100</name>
</gene>
<name>A0A8H3MDR6_9GLOM</name>
<reference evidence="1" key="1">
    <citation type="submission" date="2019-10" db="EMBL/GenBank/DDBJ databases">
        <title>Conservation and host-specific expression of non-tandemly repeated heterogenous ribosome RNA gene in arbuscular mycorrhizal fungi.</title>
        <authorList>
            <person name="Maeda T."/>
            <person name="Kobayashi Y."/>
            <person name="Nakagawa T."/>
            <person name="Ezawa T."/>
            <person name="Yamaguchi K."/>
            <person name="Bino T."/>
            <person name="Nishimoto Y."/>
            <person name="Shigenobu S."/>
            <person name="Kawaguchi M."/>
        </authorList>
    </citation>
    <scope>NUCLEOTIDE SEQUENCE</scope>
    <source>
        <strain evidence="1">HR1</strain>
    </source>
</reference>
<dbReference type="Proteomes" id="UP000615446">
    <property type="component" value="Unassembled WGS sequence"/>
</dbReference>
<sequence>MDPNSTRTVSSALRVWSAWCEPKSINPVTCSVNKIIDFLTESLDPDISKIMKAIYAENPPISHADEAIDIIPSLDYIRDFGNNHTMSIRDLSIKTAFLLALVTASRPSYLKCIDLSSMQKTTSAITFDCIYLKKDLCLHPYNAIATLLDYTSDWRNFTEQRRSLFLITQDPHTLATSNTISGWIKSVVQKSSTTSSAKDMRVLSAFLLQNAGADMTTILALENWISSNVYQRFYQQGIKKMLERNQTLTCTV</sequence>
<dbReference type="PANTHER" id="PTHR35617:SF3">
    <property type="entry name" value="CORE-BINDING (CB) DOMAIN-CONTAINING PROTEIN"/>
    <property type="match status" value="1"/>
</dbReference>
<evidence type="ECO:0000313" key="2">
    <source>
        <dbReference type="Proteomes" id="UP000615446"/>
    </source>
</evidence>
<evidence type="ECO:0008006" key="3">
    <source>
        <dbReference type="Google" id="ProtNLM"/>
    </source>
</evidence>
<comment type="caution">
    <text evidence="1">The sequence shown here is derived from an EMBL/GenBank/DDBJ whole genome shotgun (WGS) entry which is preliminary data.</text>
</comment>
<dbReference type="EMBL" id="BLAL01000338">
    <property type="protein sequence ID" value="GET04140.1"/>
    <property type="molecule type" value="Genomic_DNA"/>
</dbReference>
<dbReference type="OrthoDB" id="2445213at2759"/>
<dbReference type="AlphaFoldDB" id="A0A8H3MDR6"/>
<evidence type="ECO:0000313" key="1">
    <source>
        <dbReference type="EMBL" id="GET04140.1"/>
    </source>
</evidence>
<protein>
    <recommendedName>
        <fullName evidence="3">Tyr recombinase domain-containing protein</fullName>
    </recommendedName>
</protein>
<dbReference type="InterPro" id="IPR011010">
    <property type="entry name" value="DNA_brk_join_enz"/>
</dbReference>
<dbReference type="GO" id="GO:0003677">
    <property type="term" value="F:DNA binding"/>
    <property type="evidence" value="ECO:0007669"/>
    <property type="project" value="InterPro"/>
</dbReference>
<accession>A0A8H3MDR6</accession>
<dbReference type="PANTHER" id="PTHR35617">
    <property type="entry name" value="PHAGE_INTEGRASE DOMAIN-CONTAINING PROTEIN"/>
    <property type="match status" value="1"/>
</dbReference>